<dbReference type="EMBL" id="BRXU01000001">
    <property type="protein sequence ID" value="GLC48317.1"/>
    <property type="molecule type" value="Genomic_DNA"/>
</dbReference>
<protein>
    <submittedName>
        <fullName evidence="2">Uncharacterized protein</fullName>
    </submittedName>
</protein>
<feature type="region of interest" description="Disordered" evidence="1">
    <location>
        <begin position="72"/>
        <end position="102"/>
    </location>
</feature>
<proteinExistence type="predicted"/>
<evidence type="ECO:0000313" key="2">
    <source>
        <dbReference type="EMBL" id="GLC48317.1"/>
    </source>
</evidence>
<dbReference type="OrthoDB" id="535705at2759"/>
<reference evidence="2 3" key="1">
    <citation type="journal article" date="2023" name="Commun. Biol.">
        <title>Reorganization of the ancestral sex-determining regions during the evolution of trioecy in Pleodorina starrii.</title>
        <authorList>
            <person name="Takahashi K."/>
            <person name="Suzuki S."/>
            <person name="Kawai-Toyooka H."/>
            <person name="Yamamoto K."/>
            <person name="Hamaji T."/>
            <person name="Ootsuki R."/>
            <person name="Yamaguchi H."/>
            <person name="Kawachi M."/>
            <person name="Higashiyama T."/>
            <person name="Nozaki H."/>
        </authorList>
    </citation>
    <scope>NUCLEOTIDE SEQUENCE [LARGE SCALE GENOMIC DNA]</scope>
    <source>
        <strain evidence="2 3">NIES-4479</strain>
    </source>
</reference>
<accession>A0A9W6BA22</accession>
<feature type="compositionally biased region" description="Low complexity" evidence="1">
    <location>
        <begin position="256"/>
        <end position="265"/>
    </location>
</feature>
<dbReference type="Proteomes" id="UP001165080">
    <property type="component" value="Unassembled WGS sequence"/>
</dbReference>
<feature type="region of interest" description="Disordered" evidence="1">
    <location>
        <begin position="216"/>
        <end position="235"/>
    </location>
</feature>
<feature type="region of interest" description="Disordered" evidence="1">
    <location>
        <begin position="1"/>
        <end position="60"/>
    </location>
</feature>
<dbReference type="AlphaFoldDB" id="A0A9W6BA22"/>
<evidence type="ECO:0000313" key="3">
    <source>
        <dbReference type="Proteomes" id="UP001165080"/>
    </source>
</evidence>
<feature type="compositionally biased region" description="Polar residues" evidence="1">
    <location>
        <begin position="1"/>
        <end position="11"/>
    </location>
</feature>
<comment type="caution">
    <text evidence="2">The sequence shown here is derived from an EMBL/GenBank/DDBJ whole genome shotgun (WGS) entry which is preliminary data.</text>
</comment>
<keyword evidence="3" id="KW-1185">Reference proteome</keyword>
<feature type="compositionally biased region" description="Basic and acidic residues" evidence="1">
    <location>
        <begin position="39"/>
        <end position="60"/>
    </location>
</feature>
<evidence type="ECO:0000256" key="1">
    <source>
        <dbReference type="SAM" id="MobiDB-lite"/>
    </source>
</evidence>
<feature type="region of interest" description="Disordered" evidence="1">
    <location>
        <begin position="256"/>
        <end position="284"/>
    </location>
</feature>
<name>A0A9W6BA22_9CHLO</name>
<sequence>MGASVSSSARQLAQRVAPGAQRKLKPFSPEEIEALNRMAEQDQARMRELPSMDELNAKDSTLDGFLSKLGGAIAGRDLSPEEPPQASPSGRPQMPPARPPQALRAAAMASWKSTVSAEDKPGRLQSYLIREVLEARTAAAAEQKVLDLEPYVRMYGADRAKLLTLMEHACMPAVGKVATFGHQYAFARAPVWWLRDGGSGARFLSEPEELRRRLMGNPVTAGGPEGDGDGAPATAGIFGGGRNGVLDAAAAAGVGAQAAGEAAQGSERDGKGAKGAGGGNAGKA</sequence>
<organism evidence="2 3">
    <name type="scientific">Pleodorina starrii</name>
    <dbReference type="NCBI Taxonomy" id="330485"/>
    <lineage>
        <taxon>Eukaryota</taxon>
        <taxon>Viridiplantae</taxon>
        <taxon>Chlorophyta</taxon>
        <taxon>core chlorophytes</taxon>
        <taxon>Chlorophyceae</taxon>
        <taxon>CS clade</taxon>
        <taxon>Chlamydomonadales</taxon>
        <taxon>Volvocaceae</taxon>
        <taxon>Pleodorina</taxon>
    </lineage>
</organism>
<feature type="compositionally biased region" description="Gly residues" evidence="1">
    <location>
        <begin position="273"/>
        <end position="284"/>
    </location>
</feature>
<gene>
    <name evidence="2" type="primary">PLEST000868</name>
    <name evidence="2" type="ORF">PLESTB_000083000</name>
</gene>